<evidence type="ECO:0000313" key="2">
    <source>
        <dbReference type="Proteomes" id="UP000828390"/>
    </source>
</evidence>
<sequence length="104" mass="11473">MRGKVVSKIFEDKSGNSTVWNCAVSPTGDKLYIINLSHDKLLILARDGSVHATFTDPEQKSPYGVHVTAAGQMLVVCNHWSINTILQVESEGKRKFATLQSNKD</sequence>
<dbReference type="AlphaFoldDB" id="A0A9D4I7Q8"/>
<accession>A0A9D4I7Q8</accession>
<dbReference type="Gene3D" id="2.130.10.10">
    <property type="entry name" value="YVTN repeat-like/Quinoprotein amine dehydrogenase"/>
    <property type="match status" value="1"/>
</dbReference>
<evidence type="ECO:0000313" key="1">
    <source>
        <dbReference type="EMBL" id="KAH3749772.1"/>
    </source>
</evidence>
<name>A0A9D4I7Q8_DREPO</name>
<reference evidence="1" key="2">
    <citation type="submission" date="2020-11" db="EMBL/GenBank/DDBJ databases">
        <authorList>
            <person name="McCartney M.A."/>
            <person name="Auch B."/>
            <person name="Kono T."/>
            <person name="Mallez S."/>
            <person name="Becker A."/>
            <person name="Gohl D.M."/>
            <person name="Silverstein K.A.T."/>
            <person name="Koren S."/>
            <person name="Bechman K.B."/>
            <person name="Herman A."/>
            <person name="Abrahante J.E."/>
            <person name="Garbe J."/>
        </authorList>
    </citation>
    <scope>NUCLEOTIDE SEQUENCE</scope>
    <source>
        <strain evidence="1">Duluth1</strain>
        <tissue evidence="1">Whole animal</tissue>
    </source>
</reference>
<gene>
    <name evidence="1" type="ORF">DPMN_184285</name>
</gene>
<protein>
    <submittedName>
        <fullName evidence="1">Uncharacterized protein</fullName>
    </submittedName>
</protein>
<comment type="caution">
    <text evidence="1">The sequence shown here is derived from an EMBL/GenBank/DDBJ whole genome shotgun (WGS) entry which is preliminary data.</text>
</comment>
<keyword evidence="2" id="KW-1185">Reference proteome</keyword>
<dbReference type="InterPro" id="IPR015943">
    <property type="entry name" value="WD40/YVTN_repeat-like_dom_sf"/>
</dbReference>
<reference evidence="1" key="1">
    <citation type="journal article" date="2019" name="bioRxiv">
        <title>The Genome of the Zebra Mussel, Dreissena polymorpha: A Resource for Invasive Species Research.</title>
        <authorList>
            <person name="McCartney M.A."/>
            <person name="Auch B."/>
            <person name="Kono T."/>
            <person name="Mallez S."/>
            <person name="Zhang Y."/>
            <person name="Obille A."/>
            <person name="Becker A."/>
            <person name="Abrahante J.E."/>
            <person name="Garbe J."/>
            <person name="Badalamenti J.P."/>
            <person name="Herman A."/>
            <person name="Mangelson H."/>
            <person name="Liachko I."/>
            <person name="Sullivan S."/>
            <person name="Sone E.D."/>
            <person name="Koren S."/>
            <person name="Silverstein K.A.T."/>
            <person name="Beckman K.B."/>
            <person name="Gohl D.M."/>
        </authorList>
    </citation>
    <scope>NUCLEOTIDE SEQUENCE</scope>
    <source>
        <strain evidence="1">Duluth1</strain>
        <tissue evidence="1">Whole animal</tissue>
    </source>
</reference>
<proteinExistence type="predicted"/>
<organism evidence="1 2">
    <name type="scientific">Dreissena polymorpha</name>
    <name type="common">Zebra mussel</name>
    <name type="synonym">Mytilus polymorpha</name>
    <dbReference type="NCBI Taxonomy" id="45954"/>
    <lineage>
        <taxon>Eukaryota</taxon>
        <taxon>Metazoa</taxon>
        <taxon>Spiralia</taxon>
        <taxon>Lophotrochozoa</taxon>
        <taxon>Mollusca</taxon>
        <taxon>Bivalvia</taxon>
        <taxon>Autobranchia</taxon>
        <taxon>Heteroconchia</taxon>
        <taxon>Euheterodonta</taxon>
        <taxon>Imparidentia</taxon>
        <taxon>Neoheterodontei</taxon>
        <taxon>Myida</taxon>
        <taxon>Dreissenoidea</taxon>
        <taxon>Dreissenidae</taxon>
        <taxon>Dreissena</taxon>
    </lineage>
</organism>
<dbReference type="SUPFAM" id="SSF75011">
    <property type="entry name" value="3-carboxy-cis,cis-mucoante lactonizing enzyme"/>
    <property type="match status" value="1"/>
</dbReference>
<dbReference type="EMBL" id="JAIWYP010000010">
    <property type="protein sequence ID" value="KAH3749772.1"/>
    <property type="molecule type" value="Genomic_DNA"/>
</dbReference>
<dbReference type="Proteomes" id="UP000828390">
    <property type="component" value="Unassembled WGS sequence"/>
</dbReference>